<dbReference type="SUPFAM" id="SSF55781">
    <property type="entry name" value="GAF domain-like"/>
    <property type="match status" value="1"/>
</dbReference>
<accession>A0AA35UHN2</accession>
<dbReference type="PANTHER" id="PTHR30136:SF35">
    <property type="entry name" value="HTH-TYPE TRANSCRIPTIONAL REGULATOR RV1719"/>
    <property type="match status" value="1"/>
</dbReference>
<dbReference type="PROSITE" id="PS51078">
    <property type="entry name" value="ICLR_ED"/>
    <property type="match status" value="1"/>
</dbReference>
<protein>
    <submittedName>
        <fullName evidence="5">Helix-turn-helix domain-containing protein</fullName>
    </submittedName>
</protein>
<reference evidence="5" key="1">
    <citation type="submission" date="2023-03" db="EMBL/GenBank/DDBJ databases">
        <authorList>
            <person name="Cleenwerck I."/>
        </authorList>
    </citation>
    <scope>NUCLEOTIDE SEQUENCE</scope>
    <source>
        <strain evidence="5">LMG 32879</strain>
    </source>
</reference>
<dbReference type="EMBL" id="CATKSH010000017">
    <property type="protein sequence ID" value="CAI9121553.1"/>
    <property type="molecule type" value="Genomic_DNA"/>
</dbReference>
<proteinExistence type="predicted"/>
<dbReference type="RefSeq" id="WP_289842482.1">
    <property type="nucleotide sequence ID" value="NZ_CATKSH010000017.1"/>
</dbReference>
<dbReference type="GO" id="GO:0045892">
    <property type="term" value="P:negative regulation of DNA-templated transcription"/>
    <property type="evidence" value="ECO:0007669"/>
    <property type="project" value="TreeGrafter"/>
</dbReference>
<gene>
    <name evidence="5" type="ORF">LMG32879_002400</name>
</gene>
<dbReference type="PANTHER" id="PTHR30136">
    <property type="entry name" value="HELIX-TURN-HELIX TRANSCRIPTIONAL REGULATOR, ICLR FAMILY"/>
    <property type="match status" value="1"/>
</dbReference>
<dbReference type="Gene3D" id="1.10.10.10">
    <property type="entry name" value="Winged helix-like DNA-binding domain superfamily/Winged helix DNA-binding domain"/>
    <property type="match status" value="1"/>
</dbReference>
<dbReference type="InterPro" id="IPR036388">
    <property type="entry name" value="WH-like_DNA-bd_sf"/>
</dbReference>
<dbReference type="Proteomes" id="UP001176960">
    <property type="component" value="Unassembled WGS sequence"/>
</dbReference>
<evidence type="ECO:0000259" key="4">
    <source>
        <dbReference type="PROSITE" id="PS51078"/>
    </source>
</evidence>
<dbReference type="GO" id="GO:0003700">
    <property type="term" value="F:DNA-binding transcription factor activity"/>
    <property type="evidence" value="ECO:0007669"/>
    <property type="project" value="TreeGrafter"/>
</dbReference>
<sequence>MRPEQEKAGVIGKADLLVEQLARHGELGPAELATLTAIPRSTVYRLLEGLTDIGLVAPMPDGRSALALKWLHLADAARGGMFEWSGAHAILEDLNKSTGQTVFLTVPRQTDTVCIDWVQGRGMDALMLRPGQVLPFHAGAAGRAALAALPDAVANTYLRSFPHKVFNARTLTDPDAIRADIARTRERAYALSEEDVTFGIGAIGIAIQTPGHKRLIGCLSLAGPVQEIRVYQTDLAAALFDARRRLLSGRGAGAGT</sequence>
<dbReference type="Gene3D" id="3.30.450.40">
    <property type="match status" value="1"/>
</dbReference>
<dbReference type="InterPro" id="IPR036390">
    <property type="entry name" value="WH_DNA-bd_sf"/>
</dbReference>
<dbReference type="SUPFAM" id="SSF46785">
    <property type="entry name" value="Winged helix' DNA-binding domain"/>
    <property type="match status" value="1"/>
</dbReference>
<dbReference type="AlphaFoldDB" id="A0AA35UHN2"/>
<dbReference type="InterPro" id="IPR050707">
    <property type="entry name" value="HTH_MetabolicPath_Reg"/>
</dbReference>
<dbReference type="InterPro" id="IPR014757">
    <property type="entry name" value="Tscrpt_reg_IclR_C"/>
</dbReference>
<evidence type="ECO:0000256" key="2">
    <source>
        <dbReference type="ARBA" id="ARBA00023125"/>
    </source>
</evidence>
<evidence type="ECO:0000256" key="3">
    <source>
        <dbReference type="ARBA" id="ARBA00023163"/>
    </source>
</evidence>
<dbReference type="Pfam" id="PF09339">
    <property type="entry name" value="HTH_IclR"/>
    <property type="match status" value="1"/>
</dbReference>
<keyword evidence="2" id="KW-0238">DNA-binding</keyword>
<keyword evidence="6" id="KW-1185">Reference proteome</keyword>
<name>A0AA35UHN2_9PROT</name>
<feature type="domain" description="IclR-ED" evidence="4">
    <location>
        <begin position="69"/>
        <end position="252"/>
    </location>
</feature>
<comment type="caution">
    <text evidence="5">The sequence shown here is derived from an EMBL/GenBank/DDBJ whole genome shotgun (WGS) entry which is preliminary data.</text>
</comment>
<organism evidence="5 6">
    <name type="scientific">Brytella acorum</name>
    <dbReference type="NCBI Taxonomy" id="2959299"/>
    <lineage>
        <taxon>Bacteria</taxon>
        <taxon>Pseudomonadati</taxon>
        <taxon>Pseudomonadota</taxon>
        <taxon>Alphaproteobacteria</taxon>
        <taxon>Acetobacterales</taxon>
        <taxon>Acetobacteraceae</taxon>
        <taxon>Brytella</taxon>
    </lineage>
</organism>
<evidence type="ECO:0000256" key="1">
    <source>
        <dbReference type="ARBA" id="ARBA00023015"/>
    </source>
</evidence>
<keyword evidence="1" id="KW-0805">Transcription regulation</keyword>
<keyword evidence="3" id="KW-0804">Transcription</keyword>
<evidence type="ECO:0000313" key="6">
    <source>
        <dbReference type="Proteomes" id="UP001176960"/>
    </source>
</evidence>
<evidence type="ECO:0000313" key="5">
    <source>
        <dbReference type="EMBL" id="CAI9121553.1"/>
    </source>
</evidence>
<dbReference type="SMART" id="SM00346">
    <property type="entry name" value="HTH_ICLR"/>
    <property type="match status" value="1"/>
</dbReference>
<dbReference type="GO" id="GO:0003677">
    <property type="term" value="F:DNA binding"/>
    <property type="evidence" value="ECO:0007669"/>
    <property type="project" value="UniProtKB-KW"/>
</dbReference>
<dbReference type="InterPro" id="IPR029016">
    <property type="entry name" value="GAF-like_dom_sf"/>
</dbReference>
<dbReference type="Pfam" id="PF01614">
    <property type="entry name" value="IclR_C"/>
    <property type="match status" value="1"/>
</dbReference>
<dbReference type="InterPro" id="IPR005471">
    <property type="entry name" value="Tscrpt_reg_IclR_N"/>
</dbReference>